<accession>A0A938XQF0</accession>
<comment type="similarity">
    <text evidence="2">Belongs to the YkuD family.</text>
</comment>
<dbReference type="GO" id="GO:0005576">
    <property type="term" value="C:extracellular region"/>
    <property type="evidence" value="ECO:0007669"/>
    <property type="project" value="TreeGrafter"/>
</dbReference>
<dbReference type="SUPFAM" id="SSF141523">
    <property type="entry name" value="L,D-transpeptidase catalytic domain-like"/>
    <property type="match status" value="1"/>
</dbReference>
<protein>
    <recommendedName>
        <fullName evidence="10">L,D-TPase catalytic domain-containing protein</fullName>
    </recommendedName>
</protein>
<keyword evidence="7 9" id="KW-0573">Peptidoglycan synthesis</keyword>
<dbReference type="PANTHER" id="PTHR30582">
    <property type="entry name" value="L,D-TRANSPEPTIDASE"/>
    <property type="match status" value="1"/>
</dbReference>
<dbReference type="Gene3D" id="1.10.101.10">
    <property type="entry name" value="PGBD-like superfamily/PGBD"/>
    <property type="match status" value="1"/>
</dbReference>
<dbReference type="RefSeq" id="WP_204700130.1">
    <property type="nucleotide sequence ID" value="NZ_JAFBDQ010000001.1"/>
</dbReference>
<dbReference type="InterPro" id="IPR036366">
    <property type="entry name" value="PGBDSf"/>
</dbReference>
<dbReference type="Gene3D" id="2.40.440.10">
    <property type="entry name" value="L,D-transpeptidase catalytic domain-like"/>
    <property type="match status" value="1"/>
</dbReference>
<dbReference type="InterPro" id="IPR050979">
    <property type="entry name" value="LD-transpeptidase"/>
</dbReference>
<dbReference type="GO" id="GO:0071555">
    <property type="term" value="P:cell wall organization"/>
    <property type="evidence" value="ECO:0007669"/>
    <property type="project" value="UniProtKB-UniRule"/>
</dbReference>
<dbReference type="GO" id="GO:0071972">
    <property type="term" value="F:peptidoglycan L,D-transpeptidase activity"/>
    <property type="evidence" value="ECO:0007669"/>
    <property type="project" value="TreeGrafter"/>
</dbReference>
<evidence type="ECO:0000256" key="1">
    <source>
        <dbReference type="ARBA" id="ARBA00004752"/>
    </source>
</evidence>
<sequence length="224" mass="25160">MKDDIVVVIFLILLSVVVVENAVVINLKNLDSENVSLVVNAYQKQLKVFKNNKLVHTFPVAVGKTSTKSPVGEWAIVHKDAHWGGGFGERWMGLNVPWGKYGIHGTNKPHSIGTAASHGCIRMFNRDVKKLYQWVEVGTRVKIIGPRDPIKISRFLKPKQSGQDVLLLQEKLRENGFNPGYTDGMYGGSTQEAMREFKYIYGLKDDLVANENVFYILNLTKKDG</sequence>
<organism evidence="11 12">
    <name type="scientific">Halanaerobacter jeridensis</name>
    <dbReference type="NCBI Taxonomy" id="706427"/>
    <lineage>
        <taxon>Bacteria</taxon>
        <taxon>Bacillati</taxon>
        <taxon>Bacillota</taxon>
        <taxon>Clostridia</taxon>
        <taxon>Halanaerobiales</taxon>
        <taxon>Halobacteroidaceae</taxon>
        <taxon>Halanaerobacter</taxon>
    </lineage>
</organism>
<dbReference type="Pfam" id="PF01471">
    <property type="entry name" value="PG_binding_1"/>
    <property type="match status" value="1"/>
</dbReference>
<evidence type="ECO:0000259" key="10">
    <source>
        <dbReference type="PROSITE" id="PS52029"/>
    </source>
</evidence>
<reference evidence="11" key="1">
    <citation type="submission" date="2021-01" db="EMBL/GenBank/DDBJ databases">
        <title>Genomic Encyclopedia of Type Strains, Phase IV (KMG-IV): sequencing the most valuable type-strain genomes for metagenomic binning, comparative biology and taxonomic classification.</title>
        <authorList>
            <person name="Goeker M."/>
        </authorList>
    </citation>
    <scope>NUCLEOTIDE SEQUENCE</scope>
    <source>
        <strain evidence="11">DSM 23230</strain>
    </source>
</reference>
<dbReference type="InterPro" id="IPR038063">
    <property type="entry name" value="Transpep_catalytic_dom"/>
</dbReference>
<dbReference type="InterPro" id="IPR005490">
    <property type="entry name" value="LD_TPept_cat_dom"/>
</dbReference>
<evidence type="ECO:0000256" key="3">
    <source>
        <dbReference type="ARBA" id="ARBA00022676"/>
    </source>
</evidence>
<dbReference type="EMBL" id="JAFBDQ010000001">
    <property type="protein sequence ID" value="MBM7555415.1"/>
    <property type="molecule type" value="Genomic_DNA"/>
</dbReference>
<dbReference type="CDD" id="cd16913">
    <property type="entry name" value="YkuD_like"/>
    <property type="match status" value="1"/>
</dbReference>
<keyword evidence="6 9" id="KW-0133">Cell shape</keyword>
<evidence type="ECO:0000256" key="9">
    <source>
        <dbReference type="PROSITE-ProRule" id="PRU01373"/>
    </source>
</evidence>
<keyword evidence="12" id="KW-1185">Reference proteome</keyword>
<feature type="active site" description="Proton donor/acceptor" evidence="9">
    <location>
        <position position="104"/>
    </location>
</feature>
<evidence type="ECO:0000256" key="4">
    <source>
        <dbReference type="ARBA" id="ARBA00022679"/>
    </source>
</evidence>
<dbReference type="InterPro" id="IPR036365">
    <property type="entry name" value="PGBD-like_sf"/>
</dbReference>
<evidence type="ECO:0000256" key="6">
    <source>
        <dbReference type="ARBA" id="ARBA00022960"/>
    </source>
</evidence>
<dbReference type="Proteomes" id="UP000774000">
    <property type="component" value="Unassembled WGS sequence"/>
</dbReference>
<dbReference type="GO" id="GO:0008360">
    <property type="term" value="P:regulation of cell shape"/>
    <property type="evidence" value="ECO:0007669"/>
    <property type="project" value="UniProtKB-UniRule"/>
</dbReference>
<dbReference type="PROSITE" id="PS52029">
    <property type="entry name" value="LD_TPASE"/>
    <property type="match status" value="1"/>
</dbReference>
<dbReference type="SUPFAM" id="SSF47090">
    <property type="entry name" value="PGBD-like"/>
    <property type="match status" value="1"/>
</dbReference>
<feature type="domain" description="L,D-TPase catalytic" evidence="10">
    <location>
        <begin position="35"/>
        <end position="144"/>
    </location>
</feature>
<evidence type="ECO:0000256" key="8">
    <source>
        <dbReference type="ARBA" id="ARBA00023316"/>
    </source>
</evidence>
<keyword evidence="4" id="KW-0808">Transferase</keyword>
<evidence type="ECO:0000256" key="2">
    <source>
        <dbReference type="ARBA" id="ARBA00005992"/>
    </source>
</evidence>
<gene>
    <name evidence="11" type="ORF">JOC47_000239</name>
</gene>
<comment type="pathway">
    <text evidence="1 9">Cell wall biogenesis; peptidoglycan biosynthesis.</text>
</comment>
<keyword evidence="3" id="KW-0328">Glycosyltransferase</keyword>
<dbReference type="InterPro" id="IPR002477">
    <property type="entry name" value="Peptidoglycan-bd-like"/>
</dbReference>
<dbReference type="AlphaFoldDB" id="A0A938XQF0"/>
<evidence type="ECO:0000256" key="7">
    <source>
        <dbReference type="ARBA" id="ARBA00022984"/>
    </source>
</evidence>
<dbReference type="GO" id="GO:0016757">
    <property type="term" value="F:glycosyltransferase activity"/>
    <property type="evidence" value="ECO:0007669"/>
    <property type="project" value="UniProtKB-KW"/>
</dbReference>
<dbReference type="PANTHER" id="PTHR30582:SF24">
    <property type="entry name" value="L,D-TRANSPEPTIDASE ERFK_SRFK-RELATED"/>
    <property type="match status" value="1"/>
</dbReference>
<dbReference type="GO" id="GO:0018104">
    <property type="term" value="P:peptidoglycan-protein cross-linking"/>
    <property type="evidence" value="ECO:0007669"/>
    <property type="project" value="TreeGrafter"/>
</dbReference>
<keyword evidence="8 9" id="KW-0961">Cell wall biogenesis/degradation</keyword>
<dbReference type="Pfam" id="PF03734">
    <property type="entry name" value="YkuD"/>
    <property type="match status" value="1"/>
</dbReference>
<evidence type="ECO:0000313" key="12">
    <source>
        <dbReference type="Proteomes" id="UP000774000"/>
    </source>
</evidence>
<keyword evidence="5" id="KW-0378">Hydrolase</keyword>
<feature type="active site" description="Nucleophile" evidence="9">
    <location>
        <position position="120"/>
    </location>
</feature>
<evidence type="ECO:0000313" key="11">
    <source>
        <dbReference type="EMBL" id="MBM7555415.1"/>
    </source>
</evidence>
<name>A0A938XQF0_9FIRM</name>
<proteinExistence type="inferred from homology"/>
<evidence type="ECO:0000256" key="5">
    <source>
        <dbReference type="ARBA" id="ARBA00022801"/>
    </source>
</evidence>
<comment type="caution">
    <text evidence="11">The sequence shown here is derived from an EMBL/GenBank/DDBJ whole genome shotgun (WGS) entry which is preliminary data.</text>
</comment>